<comment type="caution">
    <text evidence="2">The sequence shown here is derived from an EMBL/GenBank/DDBJ whole genome shotgun (WGS) entry which is preliminary data.</text>
</comment>
<dbReference type="AlphaFoldDB" id="A0A9Q1FIY0"/>
<name>A0A9Q1FIY0_SYNKA</name>
<accession>A0A9Q1FIY0</accession>
<feature type="compositionally biased region" description="Polar residues" evidence="1">
    <location>
        <begin position="1"/>
        <end position="22"/>
    </location>
</feature>
<proteinExistence type="predicted"/>
<dbReference type="Proteomes" id="UP001152622">
    <property type="component" value="Chromosome 5"/>
</dbReference>
<organism evidence="2 3">
    <name type="scientific">Synaphobranchus kaupii</name>
    <name type="common">Kaup's arrowtooth eel</name>
    <dbReference type="NCBI Taxonomy" id="118154"/>
    <lineage>
        <taxon>Eukaryota</taxon>
        <taxon>Metazoa</taxon>
        <taxon>Chordata</taxon>
        <taxon>Craniata</taxon>
        <taxon>Vertebrata</taxon>
        <taxon>Euteleostomi</taxon>
        <taxon>Actinopterygii</taxon>
        <taxon>Neopterygii</taxon>
        <taxon>Teleostei</taxon>
        <taxon>Anguilliformes</taxon>
        <taxon>Synaphobranchidae</taxon>
        <taxon>Synaphobranchus</taxon>
    </lineage>
</organism>
<gene>
    <name evidence="2" type="ORF">SKAU_G00160200</name>
</gene>
<feature type="compositionally biased region" description="Basic and acidic residues" evidence="1">
    <location>
        <begin position="60"/>
        <end position="73"/>
    </location>
</feature>
<keyword evidence="3" id="KW-1185">Reference proteome</keyword>
<evidence type="ECO:0000313" key="3">
    <source>
        <dbReference type="Proteomes" id="UP001152622"/>
    </source>
</evidence>
<feature type="region of interest" description="Disordered" evidence="1">
    <location>
        <begin position="1"/>
        <end position="88"/>
    </location>
</feature>
<reference evidence="2" key="1">
    <citation type="journal article" date="2023" name="Science">
        <title>Genome structures resolve the early diversification of teleost fishes.</title>
        <authorList>
            <person name="Parey E."/>
            <person name="Louis A."/>
            <person name="Montfort J."/>
            <person name="Bouchez O."/>
            <person name="Roques C."/>
            <person name="Iampietro C."/>
            <person name="Lluch J."/>
            <person name="Castinel A."/>
            <person name="Donnadieu C."/>
            <person name="Desvignes T."/>
            <person name="Floi Bucao C."/>
            <person name="Jouanno E."/>
            <person name="Wen M."/>
            <person name="Mejri S."/>
            <person name="Dirks R."/>
            <person name="Jansen H."/>
            <person name="Henkel C."/>
            <person name="Chen W.J."/>
            <person name="Zahm M."/>
            <person name="Cabau C."/>
            <person name="Klopp C."/>
            <person name="Thompson A.W."/>
            <person name="Robinson-Rechavi M."/>
            <person name="Braasch I."/>
            <person name="Lecointre G."/>
            <person name="Bobe J."/>
            <person name="Postlethwait J.H."/>
            <person name="Berthelot C."/>
            <person name="Roest Crollius H."/>
            <person name="Guiguen Y."/>
        </authorList>
    </citation>
    <scope>NUCLEOTIDE SEQUENCE</scope>
    <source>
        <strain evidence="2">WJC10195</strain>
    </source>
</reference>
<evidence type="ECO:0000256" key="1">
    <source>
        <dbReference type="SAM" id="MobiDB-lite"/>
    </source>
</evidence>
<protein>
    <submittedName>
        <fullName evidence="2">Uncharacterized protein</fullName>
    </submittedName>
</protein>
<sequence>MSVSSAGLDTSLSVRSQGLSGLQTPPSPTPRQRTVTPAGVPLAVPGSAPQFPGYPGSQGSEDRSGAGRGRLDAHTCPAGPCGNGVLNM</sequence>
<dbReference type="EMBL" id="JAINUF010000005">
    <property type="protein sequence ID" value="KAJ8359495.1"/>
    <property type="molecule type" value="Genomic_DNA"/>
</dbReference>
<evidence type="ECO:0000313" key="2">
    <source>
        <dbReference type="EMBL" id="KAJ8359495.1"/>
    </source>
</evidence>